<reference evidence="3 4" key="1">
    <citation type="submission" date="2020-08" db="EMBL/GenBank/DDBJ databases">
        <title>Whole genome shotgun sequence of Actinoplanes ianthinogenes NBRC 13996.</title>
        <authorList>
            <person name="Komaki H."/>
            <person name="Tamura T."/>
        </authorList>
    </citation>
    <scope>NUCLEOTIDE SEQUENCE [LARGE SCALE GENOMIC DNA]</scope>
    <source>
        <strain evidence="3 4">NBRC 13996</strain>
    </source>
</reference>
<sequence length="163" mass="15727">MPVTRSRIVPAALLLACLTGLAGCDSDADTTTGATPAASGAAASAGSSAPAAGAPVGDKELCTTLNKAASTMKGGISDAQQADGSVAAKDAKEAFAKFHKAVDEALGAAATTEVTTAARAVADEIAKAAQADDPIGAAADAGFADLSEDLTTACRTAGVTINF</sequence>
<evidence type="ECO:0000313" key="3">
    <source>
        <dbReference type="EMBL" id="BCJ46159.1"/>
    </source>
</evidence>
<proteinExistence type="predicted"/>
<feature type="chain" id="PRO_5045353719" description="Lipoprotein" evidence="2">
    <location>
        <begin position="23"/>
        <end position="163"/>
    </location>
</feature>
<evidence type="ECO:0000256" key="2">
    <source>
        <dbReference type="SAM" id="SignalP"/>
    </source>
</evidence>
<evidence type="ECO:0000256" key="1">
    <source>
        <dbReference type="SAM" id="MobiDB-lite"/>
    </source>
</evidence>
<dbReference type="EMBL" id="AP023356">
    <property type="protein sequence ID" value="BCJ46159.1"/>
    <property type="molecule type" value="Genomic_DNA"/>
</dbReference>
<dbReference type="Proteomes" id="UP000676967">
    <property type="component" value="Chromosome"/>
</dbReference>
<protein>
    <recommendedName>
        <fullName evidence="5">Lipoprotein</fullName>
    </recommendedName>
</protein>
<feature type="region of interest" description="Disordered" evidence="1">
    <location>
        <begin position="32"/>
        <end position="52"/>
    </location>
</feature>
<organism evidence="3 4">
    <name type="scientific">Actinoplanes ianthinogenes</name>
    <dbReference type="NCBI Taxonomy" id="122358"/>
    <lineage>
        <taxon>Bacteria</taxon>
        <taxon>Bacillati</taxon>
        <taxon>Actinomycetota</taxon>
        <taxon>Actinomycetes</taxon>
        <taxon>Micromonosporales</taxon>
        <taxon>Micromonosporaceae</taxon>
        <taxon>Actinoplanes</taxon>
    </lineage>
</organism>
<feature type="signal peptide" evidence="2">
    <location>
        <begin position="1"/>
        <end position="22"/>
    </location>
</feature>
<evidence type="ECO:0000313" key="4">
    <source>
        <dbReference type="Proteomes" id="UP000676967"/>
    </source>
</evidence>
<dbReference type="PROSITE" id="PS51257">
    <property type="entry name" value="PROKAR_LIPOPROTEIN"/>
    <property type="match status" value="1"/>
</dbReference>
<keyword evidence="4" id="KW-1185">Reference proteome</keyword>
<name>A0ABN6CMB1_9ACTN</name>
<keyword evidence="2" id="KW-0732">Signal</keyword>
<accession>A0ABN6CMB1</accession>
<evidence type="ECO:0008006" key="5">
    <source>
        <dbReference type="Google" id="ProtNLM"/>
    </source>
</evidence>
<gene>
    <name evidence="3" type="ORF">Aiant_68160</name>
</gene>